<reference evidence="1" key="1">
    <citation type="journal article" date="2023" name="G3 (Bethesda)">
        <title>A reference genome for the long-term kleptoplast-retaining sea slug Elysia crispata morphotype clarki.</title>
        <authorList>
            <person name="Eastman K.E."/>
            <person name="Pendleton A.L."/>
            <person name="Shaikh M.A."/>
            <person name="Suttiyut T."/>
            <person name="Ogas R."/>
            <person name="Tomko P."/>
            <person name="Gavelis G."/>
            <person name="Widhalm J.R."/>
            <person name="Wisecaver J.H."/>
        </authorList>
    </citation>
    <scope>NUCLEOTIDE SEQUENCE</scope>
    <source>
        <strain evidence="1">ECLA1</strain>
    </source>
</reference>
<organism evidence="1 2">
    <name type="scientific">Elysia crispata</name>
    <name type="common">lettuce slug</name>
    <dbReference type="NCBI Taxonomy" id="231223"/>
    <lineage>
        <taxon>Eukaryota</taxon>
        <taxon>Metazoa</taxon>
        <taxon>Spiralia</taxon>
        <taxon>Lophotrochozoa</taxon>
        <taxon>Mollusca</taxon>
        <taxon>Gastropoda</taxon>
        <taxon>Heterobranchia</taxon>
        <taxon>Euthyneura</taxon>
        <taxon>Panpulmonata</taxon>
        <taxon>Sacoglossa</taxon>
        <taxon>Placobranchoidea</taxon>
        <taxon>Plakobranchidae</taxon>
        <taxon>Elysia</taxon>
    </lineage>
</organism>
<proteinExistence type="predicted"/>
<evidence type="ECO:0000313" key="1">
    <source>
        <dbReference type="EMBL" id="KAK3778935.1"/>
    </source>
</evidence>
<evidence type="ECO:0000313" key="2">
    <source>
        <dbReference type="Proteomes" id="UP001283361"/>
    </source>
</evidence>
<keyword evidence="2" id="KW-1185">Reference proteome</keyword>
<comment type="caution">
    <text evidence="1">The sequence shown here is derived from an EMBL/GenBank/DDBJ whole genome shotgun (WGS) entry which is preliminary data.</text>
</comment>
<dbReference type="AlphaFoldDB" id="A0AAE1DQU7"/>
<accession>A0AAE1DQU7</accession>
<gene>
    <name evidence="1" type="ORF">RRG08_034198</name>
</gene>
<sequence>MFTSNSATQYLLVTMMCRSGGLFDPEVTMAYKEALLTSFTSGMAGQSGLSPQDLVLPLPNRGLLWFLSPYSGRTQVDSFRFRWLNKENKLFRVAKTDDPACVSASAAWVVCASHRQAIGEVEDLE</sequence>
<name>A0AAE1DQU7_9GAST</name>
<protein>
    <submittedName>
        <fullName evidence="1">Uncharacterized protein</fullName>
    </submittedName>
</protein>
<dbReference type="EMBL" id="JAWDGP010002890">
    <property type="protein sequence ID" value="KAK3778935.1"/>
    <property type="molecule type" value="Genomic_DNA"/>
</dbReference>
<dbReference type="Proteomes" id="UP001283361">
    <property type="component" value="Unassembled WGS sequence"/>
</dbReference>